<dbReference type="EMBL" id="JAAAWO010000004">
    <property type="protein sequence ID" value="NDW15465.1"/>
    <property type="molecule type" value="Genomic_DNA"/>
</dbReference>
<proteinExistence type="predicted"/>
<evidence type="ECO:0000313" key="2">
    <source>
        <dbReference type="Proteomes" id="UP000471381"/>
    </source>
</evidence>
<evidence type="ECO:0000313" key="1">
    <source>
        <dbReference type="EMBL" id="NDW15465.1"/>
    </source>
</evidence>
<dbReference type="AlphaFoldDB" id="A0A6N9THA5"/>
<sequence length="212" mass="23762">MGPGTQVKNIVGEFHFKRITNPAFIGIFDCQRNNFPPRLNASRKKVEIRRSILTTSFLGDCTGYPKNGIAEAIIGEQHLEFLESYVKSIPQDVLWFAADCGLYSHITLKFLAMLAKQSGKSVNSIAIPPLKLYGPRVSSNFEASWGEITEYCDSSVLIEASLDKETASMAKQEGFNNLLEQVKFVEQKAFNSLLEKVEFLEQLASNFVHYPT</sequence>
<reference evidence="1 2" key="1">
    <citation type="submission" date="2020-01" db="EMBL/GenBank/DDBJ databases">
        <title>Genomes of bacteria type strains.</title>
        <authorList>
            <person name="Chen J."/>
            <person name="Zhu S."/>
            <person name="Yang J."/>
        </authorList>
    </citation>
    <scope>NUCLEOTIDE SEQUENCE [LARGE SCALE GENOMIC DNA]</scope>
    <source>
        <strain evidence="1 2">LMG 24078</strain>
    </source>
</reference>
<comment type="caution">
    <text evidence="1">The sequence shown here is derived from an EMBL/GenBank/DDBJ whole genome shotgun (WGS) entry which is preliminary data.</text>
</comment>
<accession>A0A6N9THA5</accession>
<organism evidence="1 2">
    <name type="scientific">Alteromonas genovensis</name>
    <dbReference type="NCBI Taxonomy" id="471225"/>
    <lineage>
        <taxon>Bacteria</taxon>
        <taxon>Pseudomonadati</taxon>
        <taxon>Pseudomonadota</taxon>
        <taxon>Gammaproteobacteria</taxon>
        <taxon>Alteromonadales</taxon>
        <taxon>Alteromonadaceae</taxon>
        <taxon>Alteromonas/Salinimonas group</taxon>
        <taxon>Alteromonas</taxon>
    </lineage>
</organism>
<protein>
    <submittedName>
        <fullName evidence="1">Uncharacterized protein</fullName>
    </submittedName>
</protein>
<dbReference type="Proteomes" id="UP000471381">
    <property type="component" value="Unassembled WGS sequence"/>
</dbReference>
<dbReference type="RefSeq" id="WP_163106120.1">
    <property type="nucleotide sequence ID" value="NZ_JAAAWO010000004.1"/>
</dbReference>
<gene>
    <name evidence="1" type="ORF">GTQ48_08025</name>
</gene>
<keyword evidence="2" id="KW-1185">Reference proteome</keyword>
<name>A0A6N9THA5_9ALTE</name>